<dbReference type="GeneID" id="54485206"/>
<evidence type="ECO:0000256" key="1">
    <source>
        <dbReference type="SAM" id="MobiDB-lite"/>
    </source>
</evidence>
<feature type="compositionally biased region" description="Polar residues" evidence="1">
    <location>
        <begin position="11"/>
        <end position="34"/>
    </location>
</feature>
<protein>
    <submittedName>
        <fullName evidence="2">Uncharacterized protein</fullName>
    </submittedName>
</protein>
<feature type="compositionally biased region" description="Gly residues" evidence="1">
    <location>
        <begin position="42"/>
        <end position="53"/>
    </location>
</feature>
<name>A0A6A6W859_9PEZI</name>
<dbReference type="RefSeq" id="XP_033600218.1">
    <property type="nucleotide sequence ID" value="XM_033744152.1"/>
</dbReference>
<evidence type="ECO:0000313" key="2">
    <source>
        <dbReference type="EMBL" id="KAF2757767.1"/>
    </source>
</evidence>
<evidence type="ECO:0000313" key="3">
    <source>
        <dbReference type="Proteomes" id="UP000799437"/>
    </source>
</evidence>
<dbReference type="AlphaFoldDB" id="A0A6A6W859"/>
<gene>
    <name evidence="2" type="ORF">EJ05DRAFT_476978</name>
</gene>
<organism evidence="2 3">
    <name type="scientific">Pseudovirgaria hyperparasitica</name>
    <dbReference type="NCBI Taxonomy" id="470096"/>
    <lineage>
        <taxon>Eukaryota</taxon>
        <taxon>Fungi</taxon>
        <taxon>Dikarya</taxon>
        <taxon>Ascomycota</taxon>
        <taxon>Pezizomycotina</taxon>
        <taxon>Dothideomycetes</taxon>
        <taxon>Dothideomycetes incertae sedis</taxon>
        <taxon>Acrospermales</taxon>
        <taxon>Acrospermaceae</taxon>
        <taxon>Pseudovirgaria</taxon>
    </lineage>
</organism>
<sequence length="53" mass="5552">MSDQMLEEASNGASTIEEWSQNRSVDTHATSDTGASKVFFEDGGGLVGGEIDS</sequence>
<keyword evidence="3" id="KW-1185">Reference proteome</keyword>
<accession>A0A6A6W859</accession>
<reference evidence="2" key="1">
    <citation type="journal article" date="2020" name="Stud. Mycol.">
        <title>101 Dothideomycetes genomes: a test case for predicting lifestyles and emergence of pathogens.</title>
        <authorList>
            <person name="Haridas S."/>
            <person name="Albert R."/>
            <person name="Binder M."/>
            <person name="Bloem J."/>
            <person name="Labutti K."/>
            <person name="Salamov A."/>
            <person name="Andreopoulos B."/>
            <person name="Baker S."/>
            <person name="Barry K."/>
            <person name="Bills G."/>
            <person name="Bluhm B."/>
            <person name="Cannon C."/>
            <person name="Castanera R."/>
            <person name="Culley D."/>
            <person name="Daum C."/>
            <person name="Ezra D."/>
            <person name="Gonzalez J."/>
            <person name="Henrissat B."/>
            <person name="Kuo A."/>
            <person name="Liang C."/>
            <person name="Lipzen A."/>
            <person name="Lutzoni F."/>
            <person name="Magnuson J."/>
            <person name="Mondo S."/>
            <person name="Nolan M."/>
            <person name="Ohm R."/>
            <person name="Pangilinan J."/>
            <person name="Park H.-J."/>
            <person name="Ramirez L."/>
            <person name="Alfaro M."/>
            <person name="Sun H."/>
            <person name="Tritt A."/>
            <person name="Yoshinaga Y."/>
            <person name="Zwiers L.-H."/>
            <person name="Turgeon B."/>
            <person name="Goodwin S."/>
            <person name="Spatafora J."/>
            <person name="Crous P."/>
            <person name="Grigoriev I."/>
        </authorList>
    </citation>
    <scope>NUCLEOTIDE SEQUENCE</scope>
    <source>
        <strain evidence="2">CBS 121739</strain>
    </source>
</reference>
<feature type="region of interest" description="Disordered" evidence="1">
    <location>
        <begin position="1"/>
        <end position="53"/>
    </location>
</feature>
<dbReference type="Proteomes" id="UP000799437">
    <property type="component" value="Unassembled WGS sequence"/>
</dbReference>
<proteinExistence type="predicted"/>
<dbReference type="EMBL" id="ML996573">
    <property type="protein sequence ID" value="KAF2757767.1"/>
    <property type="molecule type" value="Genomic_DNA"/>
</dbReference>